<evidence type="ECO:0000256" key="6">
    <source>
        <dbReference type="ARBA" id="ARBA00023054"/>
    </source>
</evidence>
<evidence type="ECO:0000256" key="8">
    <source>
        <dbReference type="ARBA" id="ARBA00023328"/>
    </source>
</evidence>
<reference evidence="9" key="2">
    <citation type="submission" date="2025-08" db="UniProtKB">
        <authorList>
            <consortium name="Ensembl"/>
        </authorList>
    </citation>
    <scope>IDENTIFICATION</scope>
</reference>
<keyword evidence="10" id="KW-1185">Reference proteome</keyword>
<dbReference type="PANTHER" id="PTHR21577:SF3">
    <property type="entry name" value="SHUGOSHIN 1-RELATED"/>
    <property type="match status" value="1"/>
</dbReference>
<name>A0A3B4CD99_PYGNA</name>
<proteinExistence type="inferred from homology"/>
<dbReference type="InterPro" id="IPR038889">
    <property type="entry name" value="Shugoshin1/2"/>
</dbReference>
<comment type="similarity">
    <text evidence="2">Belongs to the shugoshin family.</text>
</comment>
<dbReference type="Ensembl" id="ENSPNAT00000016419.2">
    <property type="protein sequence ID" value="ENSPNAP00000009917.1"/>
    <property type="gene ID" value="ENSPNAG00000015417.2"/>
</dbReference>
<accession>A0A3B4CD99</accession>
<evidence type="ECO:0000256" key="4">
    <source>
        <dbReference type="ARBA" id="ARBA00022618"/>
    </source>
</evidence>
<evidence type="ECO:0000256" key="2">
    <source>
        <dbReference type="ARBA" id="ARBA00010845"/>
    </source>
</evidence>
<keyword evidence="3" id="KW-0158">Chromosome</keyword>
<sequence length="211" mass="23994">MTLTVMMEKKQSTIKQTASKIKTKIHNTSSFFKLSLKTNNKALALALVAQKQRARQLEMETVCLQKNVQALRFELAIQRHKNKQMVRTSLKKTLLGWQHMLLQNLYVPFNINGAFRDVQVTHAMGTNTPPHHQRCWLLNFALITIRTVLFLFGPEDTTSMISKNNLKCGLIRPQDTFPLCVSPSQMSLGPEKPAAFLGVVDIWLLLCVAEF</sequence>
<protein>
    <recommendedName>
        <fullName evidence="11">Shugoshin C-terminal domain-containing protein</fullName>
    </recommendedName>
</protein>
<organism evidence="9 10">
    <name type="scientific">Pygocentrus nattereri</name>
    <name type="common">Red-bellied piranha</name>
    <dbReference type="NCBI Taxonomy" id="42514"/>
    <lineage>
        <taxon>Eukaryota</taxon>
        <taxon>Metazoa</taxon>
        <taxon>Chordata</taxon>
        <taxon>Craniata</taxon>
        <taxon>Vertebrata</taxon>
        <taxon>Euteleostomi</taxon>
        <taxon>Actinopterygii</taxon>
        <taxon>Neopterygii</taxon>
        <taxon>Teleostei</taxon>
        <taxon>Ostariophysi</taxon>
        <taxon>Characiformes</taxon>
        <taxon>Characoidei</taxon>
        <taxon>Pygocentrus</taxon>
    </lineage>
</organism>
<dbReference type="PANTHER" id="PTHR21577">
    <property type="entry name" value="SHUGOSHIN"/>
    <property type="match status" value="1"/>
</dbReference>
<keyword evidence="4" id="KW-0132">Cell division</keyword>
<dbReference type="GO" id="GO:0007059">
    <property type="term" value="P:chromosome segregation"/>
    <property type="evidence" value="ECO:0007669"/>
    <property type="project" value="UniProtKB-KW"/>
</dbReference>
<keyword evidence="7" id="KW-0131">Cell cycle</keyword>
<dbReference type="GO" id="GO:0000776">
    <property type="term" value="C:kinetochore"/>
    <property type="evidence" value="ECO:0007669"/>
    <property type="project" value="TreeGrafter"/>
</dbReference>
<keyword evidence="5" id="KW-0159">Chromosome partition</keyword>
<keyword evidence="8" id="KW-0137">Centromere</keyword>
<keyword evidence="6" id="KW-0175">Coiled coil</keyword>
<dbReference type="STRING" id="42514.ENSPNAP00000009917"/>
<evidence type="ECO:0000256" key="5">
    <source>
        <dbReference type="ARBA" id="ARBA00022829"/>
    </source>
</evidence>
<evidence type="ECO:0000256" key="1">
    <source>
        <dbReference type="ARBA" id="ARBA00004584"/>
    </source>
</evidence>
<reference evidence="9 10" key="1">
    <citation type="submission" date="2020-10" db="EMBL/GenBank/DDBJ databases">
        <title>Pygocentrus nattereri (red-bellied piranha) genome, fPygNat1, primary haplotype.</title>
        <authorList>
            <person name="Myers G."/>
            <person name="Meyer A."/>
            <person name="Karagic N."/>
            <person name="Pippel M."/>
            <person name="Winkler S."/>
            <person name="Tracey A."/>
            <person name="Wood J."/>
            <person name="Formenti G."/>
            <person name="Howe K."/>
            <person name="Fedrigo O."/>
            <person name="Jarvis E.D."/>
        </authorList>
    </citation>
    <scope>NUCLEOTIDE SEQUENCE [LARGE SCALE GENOMIC DNA]</scope>
</reference>
<evidence type="ECO:0000256" key="3">
    <source>
        <dbReference type="ARBA" id="ARBA00022454"/>
    </source>
</evidence>
<evidence type="ECO:0008006" key="11">
    <source>
        <dbReference type="Google" id="ProtNLM"/>
    </source>
</evidence>
<dbReference type="Proteomes" id="UP001501920">
    <property type="component" value="Chromosome 6"/>
</dbReference>
<dbReference type="GO" id="GO:0051301">
    <property type="term" value="P:cell division"/>
    <property type="evidence" value="ECO:0007669"/>
    <property type="project" value="UniProtKB-KW"/>
</dbReference>
<dbReference type="GeneTree" id="ENSGT00940000169129"/>
<evidence type="ECO:0000313" key="9">
    <source>
        <dbReference type="Ensembl" id="ENSPNAP00000009917.1"/>
    </source>
</evidence>
<dbReference type="GO" id="GO:0051177">
    <property type="term" value="P:meiotic sister chromatid cohesion"/>
    <property type="evidence" value="ECO:0007669"/>
    <property type="project" value="TreeGrafter"/>
</dbReference>
<comment type="subcellular location">
    <subcellularLocation>
        <location evidence="1">Chromosome</location>
        <location evidence="1">Centromere</location>
    </subcellularLocation>
</comment>
<evidence type="ECO:0000256" key="7">
    <source>
        <dbReference type="ARBA" id="ARBA00023306"/>
    </source>
</evidence>
<reference evidence="9" key="3">
    <citation type="submission" date="2025-09" db="UniProtKB">
        <authorList>
            <consortium name="Ensembl"/>
        </authorList>
    </citation>
    <scope>IDENTIFICATION</scope>
</reference>
<dbReference type="AlphaFoldDB" id="A0A3B4CD99"/>
<evidence type="ECO:0000313" key="10">
    <source>
        <dbReference type="Proteomes" id="UP001501920"/>
    </source>
</evidence>